<feature type="transmembrane region" description="Helical" evidence="7">
    <location>
        <begin position="29"/>
        <end position="48"/>
    </location>
</feature>
<keyword evidence="3 6" id="KW-0812">Transmembrane</keyword>
<evidence type="ECO:0000256" key="3">
    <source>
        <dbReference type="ARBA" id="ARBA00022692"/>
    </source>
</evidence>
<feature type="domain" description="NADH:quinone oxidoreductase/Mrp antiporter transmembrane" evidence="8">
    <location>
        <begin position="122"/>
        <end position="417"/>
    </location>
</feature>
<dbReference type="PANTHER" id="PTHR43507">
    <property type="entry name" value="NADH-UBIQUINONE OXIDOREDUCTASE CHAIN 4"/>
    <property type="match status" value="1"/>
</dbReference>
<dbReference type="GO" id="GO:0003954">
    <property type="term" value="F:NADH dehydrogenase activity"/>
    <property type="evidence" value="ECO:0007669"/>
    <property type="project" value="TreeGrafter"/>
</dbReference>
<evidence type="ECO:0000259" key="8">
    <source>
        <dbReference type="Pfam" id="PF00361"/>
    </source>
</evidence>
<keyword evidence="4 7" id="KW-1133">Transmembrane helix</keyword>
<evidence type="ECO:0000313" key="10">
    <source>
        <dbReference type="Proteomes" id="UP000031408"/>
    </source>
</evidence>
<feature type="transmembrane region" description="Helical" evidence="7">
    <location>
        <begin position="367"/>
        <end position="388"/>
    </location>
</feature>
<dbReference type="InterPro" id="IPR010227">
    <property type="entry name" value="NADH_Q_OxRdtase_chainM/4"/>
</dbReference>
<feature type="transmembrane region" description="Helical" evidence="7">
    <location>
        <begin position="154"/>
        <end position="178"/>
    </location>
</feature>
<dbReference type="PRINTS" id="PR01437">
    <property type="entry name" value="NUOXDRDTASE4"/>
</dbReference>
<sequence length="490" mass="54246">MVPVLLILIPLITGLALFAIRQENTAKTIAFLASILSLAVMLAGMSIWNDAAHLTYNEQWIGALNSRFHFDLDGMSQLLCLLTTFSFPLIIYGTWGNRYVDANRFFGLLMLSQAGLLGVFMSMDALLFYFFWELALIPLYFLCSRWGGERRIAVTFKFFVYTFLGSLFMLIAMIMLYFKAGNSFAWADFVKTAQTHASSGSSQELAIFLMLMLAFAIKMPLFPFHTWQPDTYEQTPNAGTMILSAIMAKMGVYGLLRWLVPVVPAATFQYGDNIATLAVVGMLYASFIAMQQDDLKRLVAYSSIAHIGLMILAIFVPSYSGLQGVMIQMFNHGINILGMWLVVNAIEQQFGTRKISELGGIAQKAPVLTILLVVVALANVSLPLTNAFIGEFMMFNGVLGSTASQYSVIYAVAAGLTIILGAVYTLRMIQRVFYGELNTLTMNTREVSGYVQVVLSIIVVAILVIGIYPKPLLTLTSDVSQQILNKMILK</sequence>
<evidence type="ECO:0000256" key="4">
    <source>
        <dbReference type="ARBA" id="ARBA00022989"/>
    </source>
</evidence>
<dbReference type="InterPro" id="IPR003918">
    <property type="entry name" value="NADH_UbQ_OxRdtase"/>
</dbReference>
<reference evidence="9 10" key="1">
    <citation type="submission" date="2014-11" db="EMBL/GenBank/DDBJ databases">
        <title>Genome sequence of Flavihumibacter solisilvae 3-3.</title>
        <authorList>
            <person name="Zhou G."/>
            <person name="Li M."/>
            <person name="Wang G."/>
        </authorList>
    </citation>
    <scope>NUCLEOTIDE SEQUENCE [LARGE SCALE GENOMIC DNA]</scope>
    <source>
        <strain evidence="9 10">3-3</strain>
    </source>
</reference>
<comment type="subcellular location">
    <subcellularLocation>
        <location evidence="1">Endomembrane system</location>
        <topology evidence="1">Multi-pass membrane protein</topology>
    </subcellularLocation>
    <subcellularLocation>
        <location evidence="6">Membrane</location>
        <topology evidence="6">Multi-pass membrane protein</topology>
    </subcellularLocation>
</comment>
<dbReference type="OrthoDB" id="9811718at2"/>
<evidence type="ECO:0000256" key="2">
    <source>
        <dbReference type="ARBA" id="ARBA00009025"/>
    </source>
</evidence>
<dbReference type="GO" id="GO:0008137">
    <property type="term" value="F:NADH dehydrogenase (ubiquinone) activity"/>
    <property type="evidence" value="ECO:0007669"/>
    <property type="project" value="InterPro"/>
</dbReference>
<feature type="transmembrane region" description="Helical" evidence="7">
    <location>
        <begin position="78"/>
        <end position="95"/>
    </location>
</feature>
<dbReference type="EMBL" id="JSVC01000003">
    <property type="protein sequence ID" value="KIC95895.1"/>
    <property type="molecule type" value="Genomic_DNA"/>
</dbReference>
<organism evidence="9 10">
    <name type="scientific">Flavihumibacter solisilvae</name>
    <dbReference type="NCBI Taxonomy" id="1349421"/>
    <lineage>
        <taxon>Bacteria</taxon>
        <taxon>Pseudomonadati</taxon>
        <taxon>Bacteroidota</taxon>
        <taxon>Chitinophagia</taxon>
        <taxon>Chitinophagales</taxon>
        <taxon>Chitinophagaceae</taxon>
        <taxon>Flavihumibacter</taxon>
    </lineage>
</organism>
<dbReference type="NCBIfam" id="TIGR01972">
    <property type="entry name" value="NDH_I_M"/>
    <property type="match status" value="1"/>
</dbReference>
<feature type="transmembrane region" description="Helical" evidence="7">
    <location>
        <begin position="236"/>
        <end position="256"/>
    </location>
</feature>
<feature type="transmembrane region" description="Helical" evidence="7">
    <location>
        <begin position="325"/>
        <end position="346"/>
    </location>
</feature>
<dbReference type="GO" id="GO:0012505">
    <property type="term" value="C:endomembrane system"/>
    <property type="evidence" value="ECO:0007669"/>
    <property type="project" value="UniProtKB-SubCell"/>
</dbReference>
<comment type="similarity">
    <text evidence="2">Belongs to the complex I subunit 4 family.</text>
</comment>
<dbReference type="GO" id="GO:0042773">
    <property type="term" value="P:ATP synthesis coupled electron transport"/>
    <property type="evidence" value="ECO:0007669"/>
    <property type="project" value="InterPro"/>
</dbReference>
<name>A0A0C1INS9_9BACT</name>
<feature type="transmembrane region" description="Helical" evidence="7">
    <location>
        <begin position="268"/>
        <end position="287"/>
    </location>
</feature>
<dbReference type="PANTHER" id="PTHR43507:SF1">
    <property type="entry name" value="NADH-UBIQUINONE OXIDOREDUCTASE CHAIN 4"/>
    <property type="match status" value="1"/>
</dbReference>
<dbReference type="Proteomes" id="UP000031408">
    <property type="component" value="Unassembled WGS sequence"/>
</dbReference>
<dbReference type="InterPro" id="IPR001750">
    <property type="entry name" value="ND/Mrp_TM"/>
</dbReference>
<proteinExistence type="inferred from homology"/>
<keyword evidence="5 7" id="KW-0472">Membrane</keyword>
<accession>A0A0C1INS9</accession>
<dbReference type="RefSeq" id="WP_039137159.1">
    <property type="nucleotide sequence ID" value="NZ_JSVC01000003.1"/>
</dbReference>
<protein>
    <submittedName>
        <fullName evidence="9">NADH dehydrogenase</fullName>
    </submittedName>
</protein>
<feature type="transmembrane region" description="Helical" evidence="7">
    <location>
        <begin position="408"/>
        <end position="426"/>
    </location>
</feature>
<gene>
    <name evidence="9" type="ORF">OI18_03130</name>
</gene>
<feature type="transmembrane region" description="Helical" evidence="7">
    <location>
        <begin position="299"/>
        <end position="319"/>
    </location>
</feature>
<comment type="caution">
    <text evidence="9">The sequence shown here is derived from an EMBL/GenBank/DDBJ whole genome shotgun (WGS) entry which is preliminary data.</text>
</comment>
<feature type="transmembrane region" description="Helical" evidence="7">
    <location>
        <begin position="447"/>
        <end position="468"/>
    </location>
</feature>
<feature type="transmembrane region" description="Helical" evidence="7">
    <location>
        <begin position="205"/>
        <end position="224"/>
    </location>
</feature>
<dbReference type="GO" id="GO:0016020">
    <property type="term" value="C:membrane"/>
    <property type="evidence" value="ECO:0007669"/>
    <property type="project" value="UniProtKB-SubCell"/>
</dbReference>
<keyword evidence="10" id="KW-1185">Reference proteome</keyword>
<evidence type="ECO:0000313" key="9">
    <source>
        <dbReference type="EMBL" id="KIC95895.1"/>
    </source>
</evidence>
<dbReference type="GO" id="GO:0048039">
    <property type="term" value="F:ubiquinone binding"/>
    <property type="evidence" value="ECO:0007669"/>
    <property type="project" value="TreeGrafter"/>
</dbReference>
<evidence type="ECO:0000256" key="5">
    <source>
        <dbReference type="ARBA" id="ARBA00023136"/>
    </source>
</evidence>
<evidence type="ECO:0000256" key="6">
    <source>
        <dbReference type="RuleBase" id="RU000320"/>
    </source>
</evidence>
<evidence type="ECO:0000256" key="7">
    <source>
        <dbReference type="SAM" id="Phobius"/>
    </source>
</evidence>
<dbReference type="AlphaFoldDB" id="A0A0C1INS9"/>
<dbReference type="Pfam" id="PF00361">
    <property type="entry name" value="Proton_antipo_M"/>
    <property type="match status" value="1"/>
</dbReference>
<dbReference type="STRING" id="1349421.OI18_03130"/>
<feature type="transmembrane region" description="Helical" evidence="7">
    <location>
        <begin position="115"/>
        <end position="142"/>
    </location>
</feature>
<dbReference type="GO" id="GO:0015990">
    <property type="term" value="P:electron transport coupled proton transport"/>
    <property type="evidence" value="ECO:0007669"/>
    <property type="project" value="TreeGrafter"/>
</dbReference>
<evidence type="ECO:0000256" key="1">
    <source>
        <dbReference type="ARBA" id="ARBA00004127"/>
    </source>
</evidence>